<proteinExistence type="predicted"/>
<accession>A0A2K8SIG9</accession>
<dbReference type="KEGG" id="nfl:COO91_01140"/>
<dbReference type="AlphaFoldDB" id="A0A2K8SIG9"/>
<name>A0A2K8SIG9_9NOSO</name>
<reference evidence="1 2" key="1">
    <citation type="submission" date="2017-11" db="EMBL/GenBank/DDBJ databases">
        <title>Complete genome of a free-living desiccation-tolerant cyanobacterium and its photosynthetic adaptation to extreme terrestrial habitat.</title>
        <authorList>
            <person name="Shang J."/>
        </authorList>
    </citation>
    <scope>NUCLEOTIDE SEQUENCE [LARGE SCALE GENOMIC DNA]</scope>
    <source>
        <strain evidence="1 2">CCNUN1</strain>
    </source>
</reference>
<evidence type="ECO:0000313" key="2">
    <source>
        <dbReference type="Proteomes" id="UP000232003"/>
    </source>
</evidence>
<dbReference type="RefSeq" id="WP_157816339.1">
    <property type="nucleotide sequence ID" value="NZ_CAWNNC010000001.1"/>
</dbReference>
<gene>
    <name evidence="1" type="ORF">COO91_01140</name>
</gene>
<dbReference type="Proteomes" id="UP000232003">
    <property type="component" value="Chromosome"/>
</dbReference>
<dbReference type="EMBL" id="CP024785">
    <property type="protein sequence ID" value="AUB35264.1"/>
    <property type="molecule type" value="Genomic_DNA"/>
</dbReference>
<sequence length="50" mass="6279">MYCCRVEAKKRFNADKELQKRKFELAQRHRRWRSLLVTFRSNEYMLWQAG</sequence>
<evidence type="ECO:0000313" key="1">
    <source>
        <dbReference type="EMBL" id="AUB35264.1"/>
    </source>
</evidence>
<organism evidence="1 2">
    <name type="scientific">Nostoc flagelliforme CCNUN1</name>
    <dbReference type="NCBI Taxonomy" id="2038116"/>
    <lineage>
        <taxon>Bacteria</taxon>
        <taxon>Bacillati</taxon>
        <taxon>Cyanobacteriota</taxon>
        <taxon>Cyanophyceae</taxon>
        <taxon>Nostocales</taxon>
        <taxon>Nostocaceae</taxon>
        <taxon>Nostoc</taxon>
    </lineage>
</organism>
<protein>
    <submittedName>
        <fullName evidence="1">Uncharacterized protein</fullName>
    </submittedName>
</protein>
<keyword evidence="2" id="KW-1185">Reference proteome</keyword>